<keyword evidence="4" id="KW-1185">Reference proteome</keyword>
<organism evidence="3 4">
    <name type="scientific">Malaciobacter halophilus</name>
    <dbReference type="NCBI Taxonomy" id="197482"/>
    <lineage>
        <taxon>Bacteria</taxon>
        <taxon>Pseudomonadati</taxon>
        <taxon>Campylobacterota</taxon>
        <taxon>Epsilonproteobacteria</taxon>
        <taxon>Campylobacterales</taxon>
        <taxon>Arcobacteraceae</taxon>
        <taxon>Malaciobacter</taxon>
    </lineage>
</organism>
<reference evidence="3 4" key="1">
    <citation type="submission" date="2017-09" db="EMBL/GenBank/DDBJ databases">
        <title>Genomics of the genus Arcobacter.</title>
        <authorList>
            <person name="Perez-Cataluna A."/>
            <person name="Figueras M.J."/>
            <person name="Salas-Masso N."/>
        </authorList>
    </citation>
    <scope>NUCLEOTIDE SEQUENCE [LARGE SCALE GENOMIC DNA]</scope>
    <source>
        <strain evidence="3 4">DSM 18005</strain>
    </source>
</reference>
<evidence type="ECO:0000256" key="1">
    <source>
        <dbReference type="ARBA" id="ARBA00022801"/>
    </source>
</evidence>
<accession>A0A2N1IZP0</accession>
<dbReference type="PANTHER" id="PTHR48081">
    <property type="entry name" value="AB HYDROLASE SUPERFAMILY PROTEIN C4A8.06C"/>
    <property type="match status" value="1"/>
</dbReference>
<keyword evidence="1" id="KW-0378">Hydrolase</keyword>
<evidence type="ECO:0000313" key="3">
    <source>
        <dbReference type="EMBL" id="PKI79766.1"/>
    </source>
</evidence>
<dbReference type="GO" id="GO:0016787">
    <property type="term" value="F:hydrolase activity"/>
    <property type="evidence" value="ECO:0007669"/>
    <property type="project" value="UniProtKB-KW"/>
</dbReference>
<dbReference type="Pfam" id="PF07859">
    <property type="entry name" value="Abhydrolase_3"/>
    <property type="match status" value="1"/>
</dbReference>
<dbReference type="KEGG" id="ahs:AHALO_2632"/>
<protein>
    <submittedName>
        <fullName evidence="3">Acetylesterase</fullName>
    </submittedName>
</protein>
<dbReference type="InterPro" id="IPR029058">
    <property type="entry name" value="AB_hydrolase_fold"/>
</dbReference>
<dbReference type="PANTHER" id="PTHR48081:SF8">
    <property type="entry name" value="ALPHA_BETA HYDROLASE FOLD-3 DOMAIN-CONTAINING PROTEIN-RELATED"/>
    <property type="match status" value="1"/>
</dbReference>
<dbReference type="InterPro" id="IPR050300">
    <property type="entry name" value="GDXG_lipolytic_enzyme"/>
</dbReference>
<sequence>MNKIDINNYITKQMKEVLDFQEEFAKKNPAILNSIEEGRENYIKERAYWNENSLNLKEEKRVIQGKHGDINIHIYYPNNNNNLSCTLFIHGGGFIVGSPKTHERMIKYFCKYSKSVVVAIDYKLSPEYKYPVAIQECAFIANYLHENAQNFNINKNRISLMGDSAGANIAFNTNLYLRDEYKNNSYIKTLILYYGLYGLKDSTSRRLLGNKYDSLTKEDIKYYEDCYFENNKNDKKYYDCLSADLSYNIPPTYMCVGNLDPLLDDSITLNELLQINNIPCQLQIYKGVMHAFLHYTKIMPEANEALKMSAEFFRNNQ</sequence>
<proteinExistence type="predicted"/>
<evidence type="ECO:0000313" key="4">
    <source>
        <dbReference type="Proteomes" id="UP000233248"/>
    </source>
</evidence>
<name>A0A2N1IZP0_9BACT</name>
<dbReference type="AlphaFoldDB" id="A0A2N1IZP0"/>
<feature type="domain" description="Alpha/beta hydrolase fold-3" evidence="2">
    <location>
        <begin position="87"/>
        <end position="293"/>
    </location>
</feature>
<dbReference type="OrthoDB" id="24847at2"/>
<dbReference type="Proteomes" id="UP000233248">
    <property type="component" value="Unassembled WGS sequence"/>
</dbReference>
<comment type="caution">
    <text evidence="3">The sequence shown here is derived from an EMBL/GenBank/DDBJ whole genome shotgun (WGS) entry which is preliminary data.</text>
</comment>
<evidence type="ECO:0000259" key="2">
    <source>
        <dbReference type="Pfam" id="PF07859"/>
    </source>
</evidence>
<dbReference type="SUPFAM" id="SSF53474">
    <property type="entry name" value="alpha/beta-Hydrolases"/>
    <property type="match status" value="1"/>
</dbReference>
<dbReference type="Gene3D" id="3.40.50.1820">
    <property type="entry name" value="alpha/beta hydrolase"/>
    <property type="match status" value="1"/>
</dbReference>
<dbReference type="EMBL" id="NXIF01000060">
    <property type="protein sequence ID" value="PKI79766.1"/>
    <property type="molecule type" value="Genomic_DNA"/>
</dbReference>
<dbReference type="InterPro" id="IPR013094">
    <property type="entry name" value="AB_hydrolase_3"/>
</dbReference>
<gene>
    <name evidence="3" type="ORF">CP960_12815</name>
</gene>
<dbReference type="RefSeq" id="WP_101185883.1">
    <property type="nucleotide sequence ID" value="NZ_CP031218.1"/>
</dbReference>